<reference evidence="1" key="1">
    <citation type="submission" date="2021-02" db="EMBL/GenBank/DDBJ databases">
        <authorList>
            <person name="Nowell W R."/>
        </authorList>
    </citation>
    <scope>NUCLEOTIDE SEQUENCE</scope>
</reference>
<evidence type="ECO:0000313" key="2">
    <source>
        <dbReference type="Proteomes" id="UP000663882"/>
    </source>
</evidence>
<dbReference type="Proteomes" id="UP000663882">
    <property type="component" value="Unassembled WGS sequence"/>
</dbReference>
<accession>A0A814UEM7</accession>
<proteinExistence type="predicted"/>
<evidence type="ECO:0000313" key="1">
    <source>
        <dbReference type="EMBL" id="CAF1174220.1"/>
    </source>
</evidence>
<dbReference type="AlphaFoldDB" id="A0A814UEM7"/>
<sequence>MPTLIRLTLSIRDTPDSIFINGPKFESILIKYLPDLRQFNYTVTQKIVKKKYFQDFIQWPMDIVYYRNESFKWIHVYSLPWPSNKDDKRLLPFVKYGYNTSVTSNITKLILSEETSISSIDSIIQPSIRHLIVKHILIDKNEILMFTVNDKINGNRHIWPQLINFSTIALCNIFYDILDENDIHHWIITKTDLKYVKNRFYADYFNRILFIWF</sequence>
<comment type="caution">
    <text evidence="1">The sequence shown here is derived from an EMBL/GenBank/DDBJ whole genome shotgun (WGS) entry which is preliminary data.</text>
</comment>
<organism evidence="1 2">
    <name type="scientific">Rotaria sordida</name>
    <dbReference type="NCBI Taxonomy" id="392033"/>
    <lineage>
        <taxon>Eukaryota</taxon>
        <taxon>Metazoa</taxon>
        <taxon>Spiralia</taxon>
        <taxon>Gnathifera</taxon>
        <taxon>Rotifera</taxon>
        <taxon>Eurotatoria</taxon>
        <taxon>Bdelloidea</taxon>
        <taxon>Philodinida</taxon>
        <taxon>Philodinidae</taxon>
        <taxon>Rotaria</taxon>
    </lineage>
</organism>
<name>A0A814UEM7_9BILA</name>
<gene>
    <name evidence="1" type="ORF">RFH988_LOCUS23148</name>
</gene>
<dbReference type="OrthoDB" id="9982932at2759"/>
<dbReference type="EMBL" id="CAJNOO010001586">
    <property type="protein sequence ID" value="CAF1174220.1"/>
    <property type="molecule type" value="Genomic_DNA"/>
</dbReference>
<protein>
    <submittedName>
        <fullName evidence="1">Uncharacterized protein</fullName>
    </submittedName>
</protein>